<dbReference type="Proteomes" id="UP001160148">
    <property type="component" value="Unassembled WGS sequence"/>
</dbReference>
<accession>A0AAV0XPC7</accession>
<sequence>MSSDEDPDIEVHLLIQKFLIVSLPPCRWFPNVPVSKSSFEINGIDVNLLIQNTSYRPPDYLTLNILDGLTRQ</sequence>
<comment type="caution">
    <text evidence="1">The sequence shown here is derived from an EMBL/GenBank/DDBJ whole genome shotgun (WGS) entry which is preliminary data.</text>
</comment>
<name>A0AAV0XPC7_9HEMI</name>
<evidence type="ECO:0000313" key="1">
    <source>
        <dbReference type="EMBL" id="CAI6370340.1"/>
    </source>
</evidence>
<keyword evidence="2" id="KW-1185">Reference proteome</keyword>
<dbReference type="EMBL" id="CARXXK010000339">
    <property type="protein sequence ID" value="CAI6370340.1"/>
    <property type="molecule type" value="Genomic_DNA"/>
</dbReference>
<dbReference type="AlphaFoldDB" id="A0AAV0XPC7"/>
<evidence type="ECO:0000313" key="2">
    <source>
        <dbReference type="Proteomes" id="UP001160148"/>
    </source>
</evidence>
<organism evidence="1 2">
    <name type="scientific">Macrosiphum euphorbiae</name>
    <name type="common">potato aphid</name>
    <dbReference type="NCBI Taxonomy" id="13131"/>
    <lineage>
        <taxon>Eukaryota</taxon>
        <taxon>Metazoa</taxon>
        <taxon>Ecdysozoa</taxon>
        <taxon>Arthropoda</taxon>
        <taxon>Hexapoda</taxon>
        <taxon>Insecta</taxon>
        <taxon>Pterygota</taxon>
        <taxon>Neoptera</taxon>
        <taxon>Paraneoptera</taxon>
        <taxon>Hemiptera</taxon>
        <taxon>Sternorrhyncha</taxon>
        <taxon>Aphidomorpha</taxon>
        <taxon>Aphidoidea</taxon>
        <taxon>Aphididae</taxon>
        <taxon>Macrosiphini</taxon>
        <taxon>Macrosiphum</taxon>
    </lineage>
</organism>
<reference evidence="1 2" key="1">
    <citation type="submission" date="2023-01" db="EMBL/GenBank/DDBJ databases">
        <authorList>
            <person name="Whitehead M."/>
        </authorList>
    </citation>
    <scope>NUCLEOTIDE SEQUENCE [LARGE SCALE GENOMIC DNA]</scope>
</reference>
<proteinExistence type="predicted"/>
<protein>
    <submittedName>
        <fullName evidence="1">Uncharacterized protein</fullName>
    </submittedName>
</protein>
<gene>
    <name evidence="1" type="ORF">MEUPH1_LOCUS24469</name>
</gene>